<dbReference type="EMBL" id="CAEZWI010000079">
    <property type="protein sequence ID" value="CAB4654580.1"/>
    <property type="molecule type" value="Genomic_DNA"/>
</dbReference>
<reference evidence="3" key="1">
    <citation type="submission" date="2020-05" db="EMBL/GenBank/DDBJ databases">
        <authorList>
            <person name="Chiriac C."/>
            <person name="Salcher M."/>
            <person name="Ghai R."/>
            <person name="Kavagutti S V."/>
        </authorList>
    </citation>
    <scope>NUCLEOTIDE SEQUENCE</scope>
</reference>
<organism evidence="3">
    <name type="scientific">freshwater metagenome</name>
    <dbReference type="NCBI Taxonomy" id="449393"/>
    <lineage>
        <taxon>unclassified sequences</taxon>
        <taxon>metagenomes</taxon>
        <taxon>ecological metagenomes</taxon>
    </lineage>
</organism>
<dbReference type="InterPro" id="IPR003607">
    <property type="entry name" value="HD/PDEase_dom"/>
</dbReference>
<evidence type="ECO:0000259" key="2">
    <source>
        <dbReference type="PROSITE" id="PS51831"/>
    </source>
</evidence>
<dbReference type="Pfam" id="PF13286">
    <property type="entry name" value="HD_assoc"/>
    <property type="match status" value="1"/>
</dbReference>
<dbReference type="GO" id="GO:0006203">
    <property type="term" value="P:dGTP catabolic process"/>
    <property type="evidence" value="ECO:0007669"/>
    <property type="project" value="TreeGrafter"/>
</dbReference>
<keyword evidence="1" id="KW-0378">Hydrolase</keyword>
<dbReference type="InterPro" id="IPR026875">
    <property type="entry name" value="PHydrolase_assoc_dom"/>
</dbReference>
<proteinExistence type="predicted"/>
<dbReference type="NCBIfam" id="TIGR01353">
    <property type="entry name" value="dGTP_triPase"/>
    <property type="match status" value="1"/>
</dbReference>
<accession>A0A6J6KXQ3</accession>
<name>A0A6J6KXQ3_9ZZZZ</name>
<dbReference type="InterPro" id="IPR006261">
    <property type="entry name" value="dGTPase"/>
</dbReference>
<gene>
    <name evidence="3" type="ORF">UFOPK2237_00715</name>
</gene>
<protein>
    <submittedName>
        <fullName evidence="3">Unannotated protein</fullName>
    </submittedName>
</protein>
<dbReference type="GO" id="GO:0008832">
    <property type="term" value="F:dGTPase activity"/>
    <property type="evidence" value="ECO:0007669"/>
    <property type="project" value="TreeGrafter"/>
</dbReference>
<dbReference type="AlphaFoldDB" id="A0A6J6KXQ3"/>
<dbReference type="Pfam" id="PF01966">
    <property type="entry name" value="HD"/>
    <property type="match status" value="1"/>
</dbReference>
<sequence>MLGTYTEFDSQRWVNEPNKSVERTEFARDRARVMHSSALRRLGVKTQVMEAGQEDFPRTRLTHSLEVAQVGRELGSALGCDPDLVDTACLSHDLGHPPFGHNGETALNELAKDIGGFEGNAQSFRLLTRLEPKAISPATGPRPGQTIGLNLTRASLDAASKYPWTKQTGEVKFGVYEDDADVFAWVREGVTGTTSCFEAQVMDWSDDVSYCVHDIEDAVFAGHVNIDILKSSTGRSEVVEVAQKWYGSDFAKAELDAALIRVSSLPSWPASFDGTMRSLGELKNLTSTLIGRFCIAAQQATQAEYGQRPLTRYQASLVVPDEARYEVTALKALAARFVMNRAGADEMYSRQRQQIQDLVEFLNQDPEANLDRFHTNLWLDAGSSDAKFRVVIDQVAALTDVSLVQWHQRSCT</sequence>
<dbReference type="SMART" id="SM00471">
    <property type="entry name" value="HDc"/>
    <property type="match status" value="1"/>
</dbReference>
<dbReference type="InterPro" id="IPR006674">
    <property type="entry name" value="HD_domain"/>
</dbReference>
<dbReference type="PANTHER" id="PTHR11373">
    <property type="entry name" value="DEOXYNUCLEOSIDE TRIPHOSPHATE TRIPHOSPHOHYDROLASE"/>
    <property type="match status" value="1"/>
</dbReference>
<dbReference type="PANTHER" id="PTHR11373:SF32">
    <property type="entry name" value="DEOXYGUANOSINETRIPHOSPHATE TRIPHOSPHOHYDROLASE"/>
    <property type="match status" value="1"/>
</dbReference>
<evidence type="ECO:0000313" key="3">
    <source>
        <dbReference type="EMBL" id="CAB4654580.1"/>
    </source>
</evidence>
<dbReference type="Gene3D" id="1.10.3210.10">
    <property type="entry name" value="Hypothetical protein af1432"/>
    <property type="match status" value="1"/>
</dbReference>
<dbReference type="SUPFAM" id="SSF109604">
    <property type="entry name" value="HD-domain/PDEase-like"/>
    <property type="match status" value="1"/>
</dbReference>
<feature type="domain" description="HD" evidence="2">
    <location>
        <begin position="60"/>
        <end position="186"/>
    </location>
</feature>
<dbReference type="InterPro" id="IPR050135">
    <property type="entry name" value="dGTPase-like"/>
</dbReference>
<dbReference type="PROSITE" id="PS51831">
    <property type="entry name" value="HD"/>
    <property type="match status" value="1"/>
</dbReference>
<dbReference type="CDD" id="cd00077">
    <property type="entry name" value="HDc"/>
    <property type="match status" value="1"/>
</dbReference>
<evidence type="ECO:0000256" key="1">
    <source>
        <dbReference type="ARBA" id="ARBA00022801"/>
    </source>
</evidence>
<dbReference type="NCBIfam" id="NF002829">
    <property type="entry name" value="PRK03007.1"/>
    <property type="match status" value="1"/>
</dbReference>